<sequence>MPFKDKPEATTRHRPALKIRGFHDTVSAAIVRHPELPLTLLTVIEKGSEWQRDIAMRLNNLFWLCSNSQQRDTDFLNCIHDMITRLEVVGAAVAQYDEFGLVATSILYRVLTSSGIHQDTPDVSTKILGLLVRCLRLEVEMTPNDKGELVSVLRKAALLQLQRYQYFGVIADLDTALEYFGRLLSLDPSEVSGDLSQLVEMGENQFVRFGG</sequence>
<organism evidence="1 2">
    <name type="scientific">Rhizoctonia solani</name>
    <dbReference type="NCBI Taxonomy" id="456999"/>
    <lineage>
        <taxon>Eukaryota</taxon>
        <taxon>Fungi</taxon>
        <taxon>Dikarya</taxon>
        <taxon>Basidiomycota</taxon>
        <taxon>Agaricomycotina</taxon>
        <taxon>Agaricomycetes</taxon>
        <taxon>Cantharellales</taxon>
        <taxon>Ceratobasidiaceae</taxon>
        <taxon>Rhizoctonia</taxon>
    </lineage>
</organism>
<dbReference type="EMBL" id="CAJMXA010003586">
    <property type="protein sequence ID" value="CAE6504805.1"/>
    <property type="molecule type" value="Genomic_DNA"/>
</dbReference>
<dbReference type="AlphaFoldDB" id="A0A8H3D0R5"/>
<accession>A0A8H3D0R5</accession>
<proteinExistence type="predicted"/>
<protein>
    <submittedName>
        <fullName evidence="1">Uncharacterized protein</fullName>
    </submittedName>
</protein>
<dbReference type="Proteomes" id="UP000663853">
    <property type="component" value="Unassembled WGS sequence"/>
</dbReference>
<evidence type="ECO:0000313" key="1">
    <source>
        <dbReference type="EMBL" id="CAE6504805.1"/>
    </source>
</evidence>
<reference evidence="1" key="1">
    <citation type="submission" date="2021-01" db="EMBL/GenBank/DDBJ databases">
        <authorList>
            <person name="Kaushik A."/>
        </authorList>
    </citation>
    <scope>NUCLEOTIDE SEQUENCE</scope>
    <source>
        <strain evidence="1">AG6-10EEA</strain>
    </source>
</reference>
<comment type="caution">
    <text evidence="1">The sequence shown here is derived from an EMBL/GenBank/DDBJ whole genome shotgun (WGS) entry which is preliminary data.</text>
</comment>
<gene>
    <name evidence="1" type="ORF">RDB_LOCUS117914</name>
</gene>
<evidence type="ECO:0000313" key="2">
    <source>
        <dbReference type="Proteomes" id="UP000663853"/>
    </source>
</evidence>
<name>A0A8H3D0R5_9AGAM</name>